<comment type="caution">
    <text evidence="2">The sequence shown here is derived from an EMBL/GenBank/DDBJ whole genome shotgun (WGS) entry which is preliminary data.</text>
</comment>
<evidence type="ECO:0008006" key="4">
    <source>
        <dbReference type="Google" id="ProtNLM"/>
    </source>
</evidence>
<evidence type="ECO:0000256" key="1">
    <source>
        <dbReference type="SAM" id="SignalP"/>
    </source>
</evidence>
<feature type="signal peptide" evidence="1">
    <location>
        <begin position="1"/>
        <end position="19"/>
    </location>
</feature>
<evidence type="ECO:0000313" key="3">
    <source>
        <dbReference type="Proteomes" id="UP000799776"/>
    </source>
</evidence>
<reference evidence="2" key="1">
    <citation type="journal article" date="2020" name="Stud. Mycol.">
        <title>101 Dothideomycetes genomes: a test case for predicting lifestyles and emergence of pathogens.</title>
        <authorList>
            <person name="Haridas S."/>
            <person name="Albert R."/>
            <person name="Binder M."/>
            <person name="Bloem J."/>
            <person name="Labutti K."/>
            <person name="Salamov A."/>
            <person name="Andreopoulos B."/>
            <person name="Baker S."/>
            <person name="Barry K."/>
            <person name="Bills G."/>
            <person name="Bluhm B."/>
            <person name="Cannon C."/>
            <person name="Castanera R."/>
            <person name="Culley D."/>
            <person name="Daum C."/>
            <person name="Ezra D."/>
            <person name="Gonzalez J."/>
            <person name="Henrissat B."/>
            <person name="Kuo A."/>
            <person name="Liang C."/>
            <person name="Lipzen A."/>
            <person name="Lutzoni F."/>
            <person name="Magnuson J."/>
            <person name="Mondo S."/>
            <person name="Nolan M."/>
            <person name="Ohm R."/>
            <person name="Pangilinan J."/>
            <person name="Park H.-J."/>
            <person name="Ramirez L."/>
            <person name="Alfaro M."/>
            <person name="Sun H."/>
            <person name="Tritt A."/>
            <person name="Yoshinaga Y."/>
            <person name="Zwiers L.-H."/>
            <person name="Turgeon B."/>
            <person name="Goodwin S."/>
            <person name="Spatafora J."/>
            <person name="Crous P."/>
            <person name="Grigoriev I."/>
        </authorList>
    </citation>
    <scope>NUCLEOTIDE SEQUENCE</scope>
    <source>
        <strain evidence="2">CBS 121410</strain>
    </source>
</reference>
<organism evidence="2 3">
    <name type="scientific">Saccharata proteae CBS 121410</name>
    <dbReference type="NCBI Taxonomy" id="1314787"/>
    <lineage>
        <taxon>Eukaryota</taxon>
        <taxon>Fungi</taxon>
        <taxon>Dikarya</taxon>
        <taxon>Ascomycota</taxon>
        <taxon>Pezizomycotina</taxon>
        <taxon>Dothideomycetes</taxon>
        <taxon>Dothideomycetes incertae sedis</taxon>
        <taxon>Botryosphaeriales</taxon>
        <taxon>Saccharataceae</taxon>
        <taxon>Saccharata</taxon>
    </lineage>
</organism>
<dbReference type="PANTHER" id="PTHR35523">
    <property type="entry name" value="CELL WALL PROTEIN SED1"/>
    <property type="match status" value="1"/>
</dbReference>
<name>A0A9P4HYP2_9PEZI</name>
<dbReference type="InterPro" id="IPR038843">
    <property type="entry name" value="Sed1/Spi1"/>
</dbReference>
<sequence length="178" mass="17596">MRVSTVAVSAAAMAAGAAAQNSTGPAYVTEVVTAYTTYCPYATEITHGASTYTVTEPTTLTVTNCPCTITRPVMTSTITACNTCNSTPMATPPAMTPLNTPYPKFNMSTPVMSASSGVVAVSSAPGAASSVPVAASSNPAAATSAAATTPANPQFTGAAGKYSASGLLAIAGFAAYFL</sequence>
<protein>
    <recommendedName>
        <fullName evidence="4">Clock-controlled protein 6</fullName>
    </recommendedName>
</protein>
<dbReference type="GO" id="GO:0005199">
    <property type="term" value="F:structural constituent of cell wall"/>
    <property type="evidence" value="ECO:0007669"/>
    <property type="project" value="InterPro"/>
</dbReference>
<dbReference type="PANTHER" id="PTHR35523:SF1">
    <property type="entry name" value="CELL WALL PROTEIN SED1"/>
    <property type="match status" value="1"/>
</dbReference>
<feature type="chain" id="PRO_5040251126" description="Clock-controlled protein 6" evidence="1">
    <location>
        <begin position="20"/>
        <end position="178"/>
    </location>
</feature>
<keyword evidence="1" id="KW-0732">Signal</keyword>
<dbReference type="Proteomes" id="UP000799776">
    <property type="component" value="Unassembled WGS sequence"/>
</dbReference>
<keyword evidence="3" id="KW-1185">Reference proteome</keyword>
<accession>A0A9P4HYP2</accession>
<dbReference type="AlphaFoldDB" id="A0A9P4HYP2"/>
<gene>
    <name evidence="2" type="ORF">K490DRAFT_64539</name>
</gene>
<dbReference type="GO" id="GO:0031505">
    <property type="term" value="P:fungal-type cell wall organization"/>
    <property type="evidence" value="ECO:0007669"/>
    <property type="project" value="InterPro"/>
</dbReference>
<evidence type="ECO:0000313" key="2">
    <source>
        <dbReference type="EMBL" id="KAF2088489.1"/>
    </source>
</evidence>
<dbReference type="EMBL" id="ML978716">
    <property type="protein sequence ID" value="KAF2088489.1"/>
    <property type="molecule type" value="Genomic_DNA"/>
</dbReference>
<dbReference type="GO" id="GO:0009277">
    <property type="term" value="C:fungal-type cell wall"/>
    <property type="evidence" value="ECO:0007669"/>
    <property type="project" value="TreeGrafter"/>
</dbReference>
<proteinExistence type="predicted"/>